<dbReference type="GO" id="GO:0016020">
    <property type="term" value="C:membrane"/>
    <property type="evidence" value="ECO:0007669"/>
    <property type="project" value="GOC"/>
</dbReference>
<dbReference type="NCBIfam" id="NF003657">
    <property type="entry name" value="PRK05289.1"/>
    <property type="match status" value="1"/>
</dbReference>
<keyword evidence="1 8" id="KW-0963">Cytoplasm</keyword>
<keyword evidence="6 8" id="KW-0443">Lipid metabolism</keyword>
<dbReference type="NCBIfam" id="TIGR01852">
    <property type="entry name" value="lipid_A_lpxA"/>
    <property type="match status" value="1"/>
</dbReference>
<keyword evidence="4 8" id="KW-0808">Transferase</keyword>
<sequence length="266" mass="27264">MPIDATAQIHPSAIVGEGAAIGADVRIGAYCVVGDDVTIGDGTELKSHVSIDGHTVIGRRNVIFPFASLGQRPQDLKYQGERTLLEIGDDNAIREYVTMNPGTVGGGGVTRVGSGNLFMNHVHVGHDCIVGDGTIFANAATLGGHVSVGDRAVIGGLAAVHQNCRIGAGAMIGGLAGIAADVIPYGTALGERAHLAGLNLVGLKRRGADKEHINGLRAAYAALFQGEGTLTERIAGVTEAHGDNPLVAEVLDFISDSSARHLTTPG</sequence>
<evidence type="ECO:0000256" key="7">
    <source>
        <dbReference type="ARBA" id="ARBA00023315"/>
    </source>
</evidence>
<comment type="function">
    <text evidence="8">Involved in the biosynthesis of lipid A, a phosphorylated glycolipid that anchors the lipopolysaccharide to the outer membrane of the cell.</text>
</comment>
<dbReference type="PANTHER" id="PTHR43480:SF1">
    <property type="entry name" value="ACYL-[ACYL-CARRIER-PROTEIN]--UDP-N-ACETYLGLUCOSAMINE O-ACYLTRANSFERASE, MITOCHONDRIAL-RELATED"/>
    <property type="match status" value="1"/>
</dbReference>
<accession>A0A6L5Z1I4</accession>
<comment type="subunit">
    <text evidence="8">Homotrimer.</text>
</comment>
<organism evidence="10 11">
    <name type="scientific">Halovulum marinum</name>
    <dbReference type="NCBI Taxonomy" id="2662447"/>
    <lineage>
        <taxon>Bacteria</taxon>
        <taxon>Pseudomonadati</taxon>
        <taxon>Pseudomonadota</taxon>
        <taxon>Alphaproteobacteria</taxon>
        <taxon>Rhodobacterales</taxon>
        <taxon>Paracoccaceae</taxon>
        <taxon>Halovulum</taxon>
    </lineage>
</organism>
<comment type="catalytic activity">
    <reaction evidence="8">
        <text>a (3R)-hydroxyacyl-[ACP] + UDP-N-acetyl-alpha-D-glucosamine = a UDP-3-O-[(3R)-3-hydroxyacyl]-N-acetyl-alpha-D-glucosamine + holo-[ACP]</text>
        <dbReference type="Rhea" id="RHEA:67812"/>
        <dbReference type="Rhea" id="RHEA-COMP:9685"/>
        <dbReference type="Rhea" id="RHEA-COMP:9945"/>
        <dbReference type="ChEBI" id="CHEBI:57705"/>
        <dbReference type="ChEBI" id="CHEBI:64479"/>
        <dbReference type="ChEBI" id="CHEBI:78827"/>
        <dbReference type="ChEBI" id="CHEBI:173225"/>
        <dbReference type="EC" id="2.3.1.129"/>
    </reaction>
</comment>
<evidence type="ECO:0000256" key="6">
    <source>
        <dbReference type="ARBA" id="ARBA00023098"/>
    </source>
</evidence>
<evidence type="ECO:0000259" key="9">
    <source>
        <dbReference type="Pfam" id="PF13720"/>
    </source>
</evidence>
<evidence type="ECO:0000256" key="4">
    <source>
        <dbReference type="ARBA" id="ARBA00022679"/>
    </source>
</evidence>
<keyword evidence="2 8" id="KW-0444">Lipid biosynthesis</keyword>
<reference evidence="10 11" key="1">
    <citation type="submission" date="2019-10" db="EMBL/GenBank/DDBJ databases">
        <title>Cognatihalovulum marinum gen. nov. sp. nov., a new member of the family Rhodobacteraceae isolated from deep seawater of the Northwest Indian Ocean.</title>
        <authorList>
            <person name="Ruan C."/>
            <person name="Wang J."/>
            <person name="Zheng X."/>
            <person name="Song L."/>
            <person name="Zhu Y."/>
            <person name="Huang Y."/>
            <person name="Lu Z."/>
            <person name="Du W."/>
            <person name="Huang L."/>
            <person name="Dai X."/>
        </authorList>
    </citation>
    <scope>NUCLEOTIDE SEQUENCE [LARGE SCALE GENOMIC DNA]</scope>
    <source>
        <strain evidence="10 11">2CG4</strain>
    </source>
</reference>
<keyword evidence="5 8" id="KW-0677">Repeat</keyword>
<dbReference type="AlphaFoldDB" id="A0A6L5Z1I4"/>
<feature type="domain" description="UDP N-acetylglucosamine O-acyltransferase C-terminal" evidence="9">
    <location>
        <begin position="181"/>
        <end position="260"/>
    </location>
</feature>
<dbReference type="PROSITE" id="PS00101">
    <property type="entry name" value="HEXAPEP_TRANSFERASES"/>
    <property type="match status" value="2"/>
</dbReference>
<dbReference type="Pfam" id="PF00132">
    <property type="entry name" value="Hexapep"/>
    <property type="match status" value="1"/>
</dbReference>
<evidence type="ECO:0000256" key="3">
    <source>
        <dbReference type="ARBA" id="ARBA00022556"/>
    </source>
</evidence>
<dbReference type="InterPro" id="IPR037157">
    <property type="entry name" value="Acetyltransf_C_sf"/>
</dbReference>
<dbReference type="SUPFAM" id="SSF51161">
    <property type="entry name" value="Trimeric LpxA-like enzymes"/>
    <property type="match status" value="1"/>
</dbReference>
<dbReference type="GO" id="GO:0008780">
    <property type="term" value="F:acyl-[acyl-carrier-protein]-UDP-N-acetylglucosamine O-acyltransferase activity"/>
    <property type="evidence" value="ECO:0007669"/>
    <property type="project" value="UniProtKB-UniRule"/>
</dbReference>
<evidence type="ECO:0000256" key="5">
    <source>
        <dbReference type="ARBA" id="ARBA00022737"/>
    </source>
</evidence>
<evidence type="ECO:0000313" key="11">
    <source>
        <dbReference type="Proteomes" id="UP000474957"/>
    </source>
</evidence>
<dbReference type="InterPro" id="IPR011004">
    <property type="entry name" value="Trimer_LpxA-like_sf"/>
</dbReference>
<protein>
    <recommendedName>
        <fullName evidence="8">Acyl-[acyl-carrier-protein]--UDP-N-acetylglucosamine O-acyltransferase</fullName>
        <shortName evidence="8">UDP-N-acetylglucosamine acyltransferase</shortName>
        <ecNumber evidence="8">2.3.1.129</ecNumber>
    </recommendedName>
</protein>
<dbReference type="HAMAP" id="MF_00387">
    <property type="entry name" value="LpxA"/>
    <property type="match status" value="1"/>
</dbReference>
<keyword evidence="7 8" id="KW-0012">Acyltransferase</keyword>
<dbReference type="InterPro" id="IPR001451">
    <property type="entry name" value="Hexapep"/>
</dbReference>
<dbReference type="InterPro" id="IPR018357">
    <property type="entry name" value="Hexapep_transf_CS"/>
</dbReference>
<gene>
    <name evidence="8 10" type="primary">lpxA</name>
    <name evidence="10" type="ORF">GE300_09925</name>
</gene>
<proteinExistence type="inferred from homology"/>
<dbReference type="InterPro" id="IPR010137">
    <property type="entry name" value="Lipid_A_LpxA"/>
</dbReference>
<comment type="subcellular location">
    <subcellularLocation>
        <location evidence="8">Cytoplasm</location>
    </subcellularLocation>
</comment>
<dbReference type="EC" id="2.3.1.129" evidence="8"/>
<evidence type="ECO:0000256" key="8">
    <source>
        <dbReference type="HAMAP-Rule" id="MF_00387"/>
    </source>
</evidence>
<comment type="caution">
    <text evidence="10">The sequence shown here is derived from an EMBL/GenBank/DDBJ whole genome shotgun (WGS) entry which is preliminary data.</text>
</comment>
<dbReference type="CDD" id="cd03351">
    <property type="entry name" value="LbH_UDP-GlcNAc_AT"/>
    <property type="match status" value="1"/>
</dbReference>
<dbReference type="EMBL" id="WIND01000006">
    <property type="protein sequence ID" value="MSU89925.1"/>
    <property type="molecule type" value="Genomic_DNA"/>
</dbReference>
<dbReference type="GO" id="GO:0005737">
    <property type="term" value="C:cytoplasm"/>
    <property type="evidence" value="ECO:0007669"/>
    <property type="project" value="UniProtKB-SubCell"/>
</dbReference>
<dbReference type="UniPathway" id="UPA00359">
    <property type="reaction ID" value="UER00477"/>
</dbReference>
<dbReference type="GO" id="GO:0009245">
    <property type="term" value="P:lipid A biosynthetic process"/>
    <property type="evidence" value="ECO:0007669"/>
    <property type="project" value="UniProtKB-UniRule"/>
</dbReference>
<dbReference type="InterPro" id="IPR029098">
    <property type="entry name" value="Acetyltransf_C"/>
</dbReference>
<keyword evidence="11" id="KW-1185">Reference proteome</keyword>
<keyword evidence="3 8" id="KW-0441">Lipid A biosynthesis</keyword>
<comment type="pathway">
    <text evidence="8">Glycolipid biosynthesis; lipid IV(A) biosynthesis; lipid IV(A) from (3R)-3-hydroxytetradecanoyl-[acyl-carrier-protein] and UDP-N-acetyl-alpha-D-glucosamine: step 1/6.</text>
</comment>
<evidence type="ECO:0000313" key="10">
    <source>
        <dbReference type="EMBL" id="MSU89925.1"/>
    </source>
</evidence>
<dbReference type="Pfam" id="PF13720">
    <property type="entry name" value="Acetyltransf_11"/>
    <property type="match status" value="1"/>
</dbReference>
<dbReference type="PIRSF" id="PIRSF000456">
    <property type="entry name" value="UDP-GlcNAc_acltr"/>
    <property type="match status" value="1"/>
</dbReference>
<dbReference type="PANTHER" id="PTHR43480">
    <property type="entry name" value="ACYL-[ACYL-CARRIER-PROTEIN]--UDP-N-ACETYLGLUCOSAMINE O-ACYLTRANSFERASE"/>
    <property type="match status" value="1"/>
</dbReference>
<dbReference type="Gene3D" id="2.160.10.10">
    <property type="entry name" value="Hexapeptide repeat proteins"/>
    <property type="match status" value="1"/>
</dbReference>
<evidence type="ECO:0000256" key="2">
    <source>
        <dbReference type="ARBA" id="ARBA00022516"/>
    </source>
</evidence>
<evidence type="ECO:0000256" key="1">
    <source>
        <dbReference type="ARBA" id="ARBA00022490"/>
    </source>
</evidence>
<name>A0A6L5Z1I4_9RHOB</name>
<dbReference type="Proteomes" id="UP000474957">
    <property type="component" value="Unassembled WGS sequence"/>
</dbReference>
<dbReference type="Gene3D" id="1.20.1180.10">
    <property type="entry name" value="Udp N-acetylglucosamine O-acyltransferase, C-terminal domain"/>
    <property type="match status" value="1"/>
</dbReference>
<comment type="similarity">
    <text evidence="8">Belongs to the transferase hexapeptide repeat family. LpxA subfamily.</text>
</comment>
<dbReference type="RefSeq" id="WP_154446412.1">
    <property type="nucleotide sequence ID" value="NZ_WIND01000006.1"/>
</dbReference>